<dbReference type="HOGENOM" id="CLU_010592_0_0_1"/>
<feature type="compositionally biased region" description="Polar residues" evidence="1">
    <location>
        <begin position="740"/>
        <end position="751"/>
    </location>
</feature>
<dbReference type="OrthoDB" id="5382203at2759"/>
<feature type="compositionally biased region" description="Polar residues" evidence="1">
    <location>
        <begin position="448"/>
        <end position="464"/>
    </location>
</feature>
<keyword evidence="3" id="KW-1185">Reference proteome</keyword>
<reference evidence="2 3" key="1">
    <citation type="journal article" date="2010" name="Proc. Natl. Acad. Sci. U.S.A.">
        <title>Insights into evolution of multicellular fungi from the assembled chromosomes of the mushroom Coprinopsis cinerea (Coprinus cinereus).</title>
        <authorList>
            <person name="Stajich J.E."/>
            <person name="Wilke S.K."/>
            <person name="Ahren D."/>
            <person name="Au C.H."/>
            <person name="Birren B.W."/>
            <person name="Borodovsky M."/>
            <person name="Burns C."/>
            <person name="Canback B."/>
            <person name="Casselton L.A."/>
            <person name="Cheng C.K."/>
            <person name="Deng J."/>
            <person name="Dietrich F.S."/>
            <person name="Fargo D.C."/>
            <person name="Farman M.L."/>
            <person name="Gathman A.C."/>
            <person name="Goldberg J."/>
            <person name="Guigo R."/>
            <person name="Hoegger P.J."/>
            <person name="Hooker J.B."/>
            <person name="Huggins A."/>
            <person name="James T.Y."/>
            <person name="Kamada T."/>
            <person name="Kilaru S."/>
            <person name="Kodira C."/>
            <person name="Kues U."/>
            <person name="Kupfer D."/>
            <person name="Kwan H.S."/>
            <person name="Lomsadze A."/>
            <person name="Li W."/>
            <person name="Lilly W.W."/>
            <person name="Ma L.J."/>
            <person name="Mackey A.J."/>
            <person name="Manning G."/>
            <person name="Martin F."/>
            <person name="Muraguchi H."/>
            <person name="Natvig D.O."/>
            <person name="Palmerini H."/>
            <person name="Ramesh M.A."/>
            <person name="Rehmeyer C.J."/>
            <person name="Roe B.A."/>
            <person name="Shenoy N."/>
            <person name="Stanke M."/>
            <person name="Ter-Hovhannisyan V."/>
            <person name="Tunlid A."/>
            <person name="Velagapudi R."/>
            <person name="Vision T.J."/>
            <person name="Zeng Q."/>
            <person name="Zolan M.E."/>
            <person name="Pukkila P.J."/>
        </authorList>
    </citation>
    <scope>NUCLEOTIDE SEQUENCE [LARGE SCALE GENOMIC DNA]</scope>
    <source>
        <strain evidence="3">Okayama-7 / 130 / ATCC MYA-4618 / FGSC 9003</strain>
    </source>
</reference>
<feature type="compositionally biased region" description="Polar residues" evidence="1">
    <location>
        <begin position="636"/>
        <end position="651"/>
    </location>
</feature>
<dbReference type="RefSeq" id="XP_002911254.1">
    <property type="nucleotide sequence ID" value="XM_002911208.1"/>
</dbReference>
<feature type="compositionally biased region" description="Pro residues" evidence="1">
    <location>
        <begin position="665"/>
        <end position="682"/>
    </location>
</feature>
<protein>
    <submittedName>
        <fullName evidence="2">Uncharacterized protein</fullName>
    </submittedName>
</protein>
<dbReference type="InParanoid" id="D6RMZ8"/>
<feature type="compositionally biased region" description="Polar residues" evidence="1">
    <location>
        <begin position="897"/>
        <end position="906"/>
    </location>
</feature>
<feature type="region of interest" description="Disordered" evidence="1">
    <location>
        <begin position="222"/>
        <end position="283"/>
    </location>
</feature>
<sequence>MSGLAESNEPAYISSHSADVILSDIRPFKLKPDALRCINALLDEFLHNVLHASGSLSTDRLRAALLGLLPTSLGKEALLEAEVELRAYWERTAPAGIIPPLEDDTATFHLPWAYELLRNKCEAYSTLNEADEDPLAETRINDKFSRSGASPPKVLLVAPAALYLTAILEAVCEHILSNVGRVAARDSSRTSATTNDLFTALCEDASVYGYFRTMKVYDQIEQLTKAPKSRRSKSFTRNEKNPSPPTSNKAPSIAHKRSGSVSRQSSDASSMNGGSAPPPRSSFDKARALRMFTNGKTSLEKEESHSGHKKSASLVSDGGKNGSLLESDIPSAEDAVMAAEFDDLMRSSATMKMSLTPDRLKTMEVYKQEKQQRGTRRPAPLAFKPEPEPVQPPSRTPSSRPSLRHVDSIIEDEEENTSPKQPAQITRTRQASVASTPAAPFPAPNGVRTRSISTSGAVVNQQSRKLVRSPPGAVPSAFPSKASTLTTSTSASNLNTAYNRSAPIHKPANGMPARTRVRQRNRESLDLDDVMGGSDDETIPEHSLQARAPTSPKRTPKVSSTTRELIDFLAEGPPDSRPPGPVSREGRQLADFLAEGPPNYGGSVVSLENKPKTGRLQRMISKLNIGEKGKVPDSPAKTQTRSSTSGFSGQVSPPPNPLASLANRPIPPRPPRPPQPISPPSSPSQVSLSQSQENSMKPPSRKPSGSISQENRPIGEKISSAPPPVATTTYTAPQPLKDVSSPSRSNATHINGSGPAVPRSDYTKEAPAPDTHVAPKPAPTIHRKPAPPVSSISNPASSSLPPQVEAKTQGPSISENDARDMHRLISNATTIDECRLIVDMFLTRAGISRAADAKPADTEAPYPSPPPSMSKCPQAAATGSTISDRSVENSVVDLLLGSSNQSGASTPPTRPPRRHPRPSKPEPVPSHNVNGHPHANLAHVHHERSIPIATWKSPAEFPTHATGSALVA</sequence>
<dbReference type="GeneID" id="9378251"/>
<evidence type="ECO:0000256" key="1">
    <source>
        <dbReference type="SAM" id="MobiDB-lite"/>
    </source>
</evidence>
<dbReference type="Gene3D" id="1.10.20.10">
    <property type="entry name" value="Histone, subunit A"/>
    <property type="match status" value="1"/>
</dbReference>
<dbReference type="eggNOG" id="ENOG502QRX2">
    <property type="taxonomic scope" value="Eukaryota"/>
</dbReference>
<feature type="compositionally biased region" description="Basic and acidic residues" evidence="1">
    <location>
        <begin position="358"/>
        <end position="372"/>
    </location>
</feature>
<feature type="compositionally biased region" description="Low complexity" evidence="1">
    <location>
        <begin position="683"/>
        <end position="692"/>
    </location>
</feature>
<dbReference type="Proteomes" id="UP000001861">
    <property type="component" value="Unassembled WGS sequence"/>
</dbReference>
<feature type="region of interest" description="Disordered" evidence="1">
    <location>
        <begin position="850"/>
        <end position="883"/>
    </location>
</feature>
<dbReference type="KEGG" id="cci:CC1G_14683"/>
<dbReference type="OMA" id="DDIMAGS"/>
<organism evidence="2 3">
    <name type="scientific">Coprinopsis cinerea (strain Okayama-7 / 130 / ATCC MYA-4618 / FGSC 9003)</name>
    <name type="common">Inky cap fungus</name>
    <name type="synonym">Hormographiella aspergillata</name>
    <dbReference type="NCBI Taxonomy" id="240176"/>
    <lineage>
        <taxon>Eukaryota</taxon>
        <taxon>Fungi</taxon>
        <taxon>Dikarya</taxon>
        <taxon>Basidiomycota</taxon>
        <taxon>Agaricomycotina</taxon>
        <taxon>Agaricomycetes</taxon>
        <taxon>Agaricomycetidae</taxon>
        <taxon>Agaricales</taxon>
        <taxon>Agaricineae</taxon>
        <taxon>Psathyrellaceae</taxon>
        <taxon>Coprinopsis</taxon>
    </lineage>
</organism>
<dbReference type="VEuPathDB" id="FungiDB:CC1G_14683"/>
<dbReference type="AlphaFoldDB" id="D6RMZ8"/>
<accession>D6RMZ8</accession>
<feature type="compositionally biased region" description="Low complexity" evidence="1">
    <location>
        <begin position="482"/>
        <end position="497"/>
    </location>
</feature>
<dbReference type="GO" id="GO:0046982">
    <property type="term" value="F:protein heterodimerization activity"/>
    <property type="evidence" value="ECO:0007669"/>
    <property type="project" value="InterPro"/>
</dbReference>
<feature type="compositionally biased region" description="Polar residues" evidence="1">
    <location>
        <begin position="693"/>
        <end position="711"/>
    </location>
</feature>
<feature type="compositionally biased region" description="Low complexity" evidence="1">
    <location>
        <begin position="789"/>
        <end position="802"/>
    </location>
</feature>
<evidence type="ECO:0000313" key="2">
    <source>
        <dbReference type="EMBL" id="EFI27760.1"/>
    </source>
</evidence>
<feature type="region of interest" description="Disordered" evidence="1">
    <location>
        <begin position="297"/>
        <end position="330"/>
    </location>
</feature>
<comment type="caution">
    <text evidence="2">The sequence shown here is derived from an EMBL/GenBank/DDBJ whole genome shotgun (WGS) entry which is preliminary data.</text>
</comment>
<dbReference type="InterPro" id="IPR009072">
    <property type="entry name" value="Histone-fold"/>
</dbReference>
<feature type="compositionally biased region" description="Polar residues" evidence="1">
    <location>
        <begin position="259"/>
        <end position="273"/>
    </location>
</feature>
<feature type="region of interest" description="Disordered" evidence="1">
    <location>
        <begin position="897"/>
        <end position="934"/>
    </location>
</feature>
<evidence type="ECO:0000313" key="3">
    <source>
        <dbReference type="Proteomes" id="UP000001861"/>
    </source>
</evidence>
<dbReference type="EMBL" id="AACS02000005">
    <property type="protein sequence ID" value="EFI27760.1"/>
    <property type="molecule type" value="Genomic_DNA"/>
</dbReference>
<gene>
    <name evidence="2" type="ORF">CC1G_14683</name>
</gene>
<feature type="compositionally biased region" description="Polar residues" evidence="1">
    <location>
        <begin position="418"/>
        <end position="435"/>
    </location>
</feature>
<proteinExistence type="predicted"/>
<feature type="compositionally biased region" description="Acidic residues" evidence="1">
    <location>
        <begin position="526"/>
        <end position="538"/>
    </location>
</feature>
<name>D6RMZ8_COPC7</name>
<feature type="region of interest" description="Disordered" evidence="1">
    <location>
        <begin position="350"/>
        <end position="820"/>
    </location>
</feature>